<proteinExistence type="predicted"/>
<protein>
    <submittedName>
        <fullName evidence="1">Uncharacterized protein</fullName>
    </submittedName>
</protein>
<name>A0AAW5K7D4_9FIRM</name>
<sequence>MAIQEYVSGEEFKKLIDDKIINANSVKYIIKKRGIFPVCTSPTALSDLVHTIFFGSGMMTEVHQAMNVEQNNMKSTVVVISPKMTSTDIDFITGLSDEFVRLQRLPSSPYELKNICKDDGALSLQYCYEKQQRGRMRLADTKEVTLDVRITPLSDGKYKVNIRHEGISESKQFVSLLEDMVKPSEEEQFFSIKRITLSSLQKANKVDFFDNFGAYSHKDWYLVDITNVTLNKNEFVIDDDADEAMTELRENEPTGKLTGISSAVLTGGGLRNNDFVKECMQQNFIFSSMRYKFQHKSLPITVEIDITFKQTDLKINITRTWRTEDDGKDYITPLPGSEQDEYIDYFQNVAYSVYSELLAKQRAGVEVLNKDK</sequence>
<evidence type="ECO:0000313" key="1">
    <source>
        <dbReference type="EMBL" id="MCQ4948767.1"/>
    </source>
</evidence>
<reference evidence="1" key="1">
    <citation type="submission" date="2022-06" db="EMBL/GenBank/DDBJ databases">
        <title>Isolation of gut microbiota from human fecal samples.</title>
        <authorList>
            <person name="Pamer E.G."/>
            <person name="Barat B."/>
            <person name="Waligurski E."/>
            <person name="Medina S."/>
            <person name="Paddock L."/>
            <person name="Mostad J."/>
        </authorList>
    </citation>
    <scope>NUCLEOTIDE SEQUENCE</scope>
    <source>
        <strain evidence="1">DFI.7.96</strain>
    </source>
</reference>
<dbReference type="RefSeq" id="WP_256135541.1">
    <property type="nucleotide sequence ID" value="NZ_JANGAB010000002.1"/>
</dbReference>
<evidence type="ECO:0000313" key="2">
    <source>
        <dbReference type="Proteomes" id="UP001205063"/>
    </source>
</evidence>
<dbReference type="AlphaFoldDB" id="A0AAW5K7D4"/>
<dbReference type="EMBL" id="JANGAB010000002">
    <property type="protein sequence ID" value="MCQ4948767.1"/>
    <property type="molecule type" value="Genomic_DNA"/>
</dbReference>
<accession>A0AAW5K7D4</accession>
<dbReference type="Proteomes" id="UP001205063">
    <property type="component" value="Unassembled WGS sequence"/>
</dbReference>
<gene>
    <name evidence="1" type="ORF">NE646_03650</name>
</gene>
<comment type="caution">
    <text evidence="1">The sequence shown here is derived from an EMBL/GenBank/DDBJ whole genome shotgun (WGS) entry which is preliminary data.</text>
</comment>
<organism evidence="1 2">
    <name type="scientific">Bittarella massiliensis</name>
    <name type="common">ex Durand et al. 2017</name>
    <dbReference type="NCBI Taxonomy" id="1720313"/>
    <lineage>
        <taxon>Bacteria</taxon>
        <taxon>Bacillati</taxon>
        <taxon>Bacillota</taxon>
        <taxon>Clostridia</taxon>
        <taxon>Eubacteriales</taxon>
        <taxon>Oscillospiraceae</taxon>
        <taxon>Bittarella (ex Durand et al. 2017)</taxon>
    </lineage>
</organism>